<evidence type="ECO:0000256" key="8">
    <source>
        <dbReference type="ARBA" id="ARBA00022723"/>
    </source>
</evidence>
<evidence type="ECO:0000313" key="22">
    <source>
        <dbReference type="Proteomes" id="UP000281474"/>
    </source>
</evidence>
<proteinExistence type="inferred from homology"/>
<sequence>MNGLLKHKYWFLLVSLFSLLALSGCSKPVGEQALAGNTMGTTYHIKYVPNDNTPDTKTLQAEIDKALELVNDQMSTYRPQSELSRFNKLKKGESITVSADLVKVLKASKLLQKQSHGSLDITVGPLVNLWGFGPDKPKVEPPLQADINTAKAKVNINAIEINGLTLTKGSNDLYADLSTIAKGFGVDKVSSIMDKYHISGYLVEIGGELKVKGKKADGSAWRIAVEKPVSDKRAVQEVIQPGSMAMATSGDYRNYFEENGKRYTHIIDPNTGYPVQHKLVSATVLHPSCMMADGYSTAMMVLGTKRALELAKKENLAIMLIEKHKDGFKVIYSDAFKPYVPSSK</sequence>
<keyword evidence="9 20" id="KW-0732">Signal</keyword>
<feature type="chain" id="PRO_5017846328" description="FAD:protein FMN transferase" evidence="20">
    <location>
        <begin position="24"/>
        <end position="344"/>
    </location>
</feature>
<evidence type="ECO:0000256" key="17">
    <source>
        <dbReference type="ARBA" id="ARBA00060485"/>
    </source>
</evidence>
<dbReference type="SUPFAM" id="SSF143631">
    <property type="entry name" value="ApbE-like"/>
    <property type="match status" value="1"/>
</dbReference>
<keyword evidence="22" id="KW-1185">Reference proteome</keyword>
<evidence type="ECO:0000256" key="12">
    <source>
        <dbReference type="ARBA" id="ARBA00023136"/>
    </source>
</evidence>
<evidence type="ECO:0000256" key="16">
    <source>
        <dbReference type="ARBA" id="ARBA00048540"/>
    </source>
</evidence>
<protein>
    <recommendedName>
        <fullName evidence="3 18">FAD:protein FMN transferase</fullName>
        <ecNumber evidence="2 18">2.7.1.180</ecNumber>
    </recommendedName>
    <alternativeName>
        <fullName evidence="15 18">Flavin transferase</fullName>
    </alternativeName>
</protein>
<evidence type="ECO:0000256" key="11">
    <source>
        <dbReference type="ARBA" id="ARBA00022842"/>
    </source>
</evidence>
<evidence type="ECO:0000256" key="20">
    <source>
        <dbReference type="RuleBase" id="RU363002"/>
    </source>
</evidence>
<evidence type="ECO:0000256" key="7">
    <source>
        <dbReference type="ARBA" id="ARBA00022679"/>
    </source>
</evidence>
<evidence type="ECO:0000256" key="15">
    <source>
        <dbReference type="ARBA" id="ARBA00031306"/>
    </source>
</evidence>
<evidence type="ECO:0000256" key="14">
    <source>
        <dbReference type="ARBA" id="ARBA00023288"/>
    </source>
</evidence>
<name>A0A3L8PS07_9GAMM</name>
<evidence type="ECO:0000256" key="1">
    <source>
        <dbReference type="ARBA" id="ARBA00008282"/>
    </source>
</evidence>
<evidence type="ECO:0000256" key="19">
    <source>
        <dbReference type="PIRSR" id="PIRSR006268-2"/>
    </source>
</evidence>
<dbReference type="PANTHER" id="PTHR30040:SF2">
    <property type="entry name" value="FAD:PROTEIN FMN TRANSFERASE"/>
    <property type="match status" value="1"/>
</dbReference>
<feature type="binding site" evidence="19">
    <location>
        <position position="179"/>
    </location>
    <ligand>
        <name>Mg(2+)</name>
        <dbReference type="ChEBI" id="CHEBI:18420"/>
    </ligand>
</feature>
<keyword evidence="5 20" id="KW-0997">Cell inner membrane</keyword>
<evidence type="ECO:0000256" key="4">
    <source>
        <dbReference type="ARBA" id="ARBA00022475"/>
    </source>
</evidence>
<accession>A0A3L8PS07</accession>
<evidence type="ECO:0000313" key="21">
    <source>
        <dbReference type="EMBL" id="RLV58175.1"/>
    </source>
</evidence>
<dbReference type="Proteomes" id="UP000281474">
    <property type="component" value="Unassembled WGS sequence"/>
</dbReference>
<dbReference type="AlphaFoldDB" id="A0A3L8PS07"/>
<dbReference type="FunFam" id="3.10.520.10:FF:000001">
    <property type="entry name" value="FAD:protein FMN transferase"/>
    <property type="match status" value="1"/>
</dbReference>
<keyword evidence="14 20" id="KW-0449">Lipoprotein</keyword>
<dbReference type="Gene3D" id="3.10.520.10">
    <property type="entry name" value="ApbE-like domains"/>
    <property type="match status" value="1"/>
</dbReference>
<dbReference type="EMBL" id="QZEI01000091">
    <property type="protein sequence ID" value="RLV58175.1"/>
    <property type="molecule type" value="Genomic_DNA"/>
</dbReference>
<evidence type="ECO:0000256" key="5">
    <source>
        <dbReference type="ARBA" id="ARBA00022519"/>
    </source>
</evidence>
<organism evidence="21 22">
    <name type="scientific">Parashewanella curva</name>
    <dbReference type="NCBI Taxonomy" id="2338552"/>
    <lineage>
        <taxon>Bacteria</taxon>
        <taxon>Pseudomonadati</taxon>
        <taxon>Pseudomonadota</taxon>
        <taxon>Gammaproteobacteria</taxon>
        <taxon>Alteromonadales</taxon>
        <taxon>Shewanellaceae</taxon>
        <taxon>Parashewanella</taxon>
    </lineage>
</organism>
<dbReference type="GO" id="GO:0046872">
    <property type="term" value="F:metal ion binding"/>
    <property type="evidence" value="ECO:0007669"/>
    <property type="project" value="UniProtKB-UniRule"/>
</dbReference>
<comment type="catalytic activity">
    <reaction evidence="16 18 20">
        <text>L-threonyl-[protein] + FAD = FMN-L-threonyl-[protein] + AMP + H(+)</text>
        <dbReference type="Rhea" id="RHEA:36847"/>
        <dbReference type="Rhea" id="RHEA-COMP:11060"/>
        <dbReference type="Rhea" id="RHEA-COMP:11061"/>
        <dbReference type="ChEBI" id="CHEBI:15378"/>
        <dbReference type="ChEBI" id="CHEBI:30013"/>
        <dbReference type="ChEBI" id="CHEBI:57692"/>
        <dbReference type="ChEBI" id="CHEBI:74257"/>
        <dbReference type="ChEBI" id="CHEBI:456215"/>
        <dbReference type="EC" id="2.7.1.180"/>
    </reaction>
</comment>
<feature type="binding site" evidence="19">
    <location>
        <position position="297"/>
    </location>
    <ligand>
        <name>Mg(2+)</name>
        <dbReference type="ChEBI" id="CHEBI:18420"/>
    </ligand>
</feature>
<dbReference type="RefSeq" id="WP_121840512.1">
    <property type="nucleotide sequence ID" value="NZ_ML014840.1"/>
</dbReference>
<keyword evidence="7 18" id="KW-0808">Transferase</keyword>
<comment type="subcellular location">
    <subcellularLocation>
        <location evidence="17 20">Cell inner membrane</location>
        <topology evidence="17 20">Lipid-anchor</topology>
        <orientation evidence="17 20">Periplasmic side</orientation>
    </subcellularLocation>
</comment>
<keyword evidence="4" id="KW-1003">Cell membrane</keyword>
<keyword evidence="13" id="KW-0564">Palmitate</keyword>
<comment type="cofactor">
    <cofactor evidence="19">
        <name>Mg(2+)</name>
        <dbReference type="ChEBI" id="CHEBI:18420"/>
    </cofactor>
    <cofactor evidence="19">
        <name>Mn(2+)</name>
        <dbReference type="ChEBI" id="CHEBI:29035"/>
    </cofactor>
    <text evidence="19">Magnesium. Can also use manganese.</text>
</comment>
<evidence type="ECO:0000256" key="3">
    <source>
        <dbReference type="ARBA" id="ARBA00016337"/>
    </source>
</evidence>
<comment type="caution">
    <text evidence="21">The sequence shown here is derived from an EMBL/GenBank/DDBJ whole genome shotgun (WGS) entry which is preliminary data.</text>
</comment>
<evidence type="ECO:0000256" key="9">
    <source>
        <dbReference type="ARBA" id="ARBA00022729"/>
    </source>
</evidence>
<keyword evidence="8 18" id="KW-0479">Metal-binding</keyword>
<dbReference type="GO" id="GO:0016740">
    <property type="term" value="F:transferase activity"/>
    <property type="evidence" value="ECO:0007669"/>
    <property type="project" value="UniProtKB-UniRule"/>
</dbReference>
<dbReference type="GO" id="GO:0005886">
    <property type="term" value="C:plasma membrane"/>
    <property type="evidence" value="ECO:0007669"/>
    <property type="project" value="UniProtKB-SubCell"/>
</dbReference>
<evidence type="ECO:0000256" key="13">
    <source>
        <dbReference type="ARBA" id="ARBA00023139"/>
    </source>
</evidence>
<dbReference type="PIRSF" id="PIRSF006268">
    <property type="entry name" value="ApbE"/>
    <property type="match status" value="1"/>
</dbReference>
<evidence type="ECO:0000256" key="18">
    <source>
        <dbReference type="PIRNR" id="PIRNR006268"/>
    </source>
</evidence>
<feature type="binding site" evidence="19">
    <location>
        <position position="293"/>
    </location>
    <ligand>
        <name>Mg(2+)</name>
        <dbReference type="ChEBI" id="CHEBI:18420"/>
    </ligand>
</feature>
<dbReference type="InterPro" id="IPR003374">
    <property type="entry name" value="ApbE-like_sf"/>
</dbReference>
<dbReference type="PROSITE" id="PS51257">
    <property type="entry name" value="PROKAR_LIPOPROTEIN"/>
    <property type="match status" value="1"/>
</dbReference>
<keyword evidence="11 18" id="KW-0460">Magnesium</keyword>
<evidence type="ECO:0000256" key="2">
    <source>
        <dbReference type="ARBA" id="ARBA00011955"/>
    </source>
</evidence>
<comment type="similarity">
    <text evidence="1 18 20">Belongs to the ApbE family.</text>
</comment>
<keyword evidence="12" id="KW-0472">Membrane</keyword>
<dbReference type="InterPro" id="IPR024932">
    <property type="entry name" value="ApbE"/>
</dbReference>
<gene>
    <name evidence="21" type="ORF">D5018_18720</name>
</gene>
<keyword evidence="6 18" id="KW-0285">Flavoprotein</keyword>
<dbReference type="OrthoDB" id="9778595at2"/>
<dbReference type="EC" id="2.7.1.180" evidence="2 18"/>
<evidence type="ECO:0000256" key="6">
    <source>
        <dbReference type="ARBA" id="ARBA00022630"/>
    </source>
</evidence>
<keyword evidence="10 18" id="KW-0274">FAD</keyword>
<feature type="signal peptide" evidence="20">
    <location>
        <begin position="1"/>
        <end position="23"/>
    </location>
</feature>
<evidence type="ECO:0000256" key="10">
    <source>
        <dbReference type="ARBA" id="ARBA00022827"/>
    </source>
</evidence>
<dbReference type="PANTHER" id="PTHR30040">
    <property type="entry name" value="THIAMINE BIOSYNTHESIS LIPOPROTEIN APBE"/>
    <property type="match status" value="1"/>
</dbReference>
<reference evidence="21 22" key="1">
    <citation type="submission" date="2018-09" db="EMBL/GenBank/DDBJ databases">
        <title>Phylogeny of the Shewanellaceae, and recommendation for two new genera, Pseudoshewanella and Parashewanella.</title>
        <authorList>
            <person name="Wang G."/>
        </authorList>
    </citation>
    <scope>NUCLEOTIDE SEQUENCE [LARGE SCALE GENOMIC DNA]</scope>
    <source>
        <strain evidence="21 22">C51</strain>
    </source>
</reference>
<dbReference type="Pfam" id="PF02424">
    <property type="entry name" value="ApbE"/>
    <property type="match status" value="1"/>
</dbReference>
<comment type="function">
    <text evidence="20">Flavin transferase that catalyzes the transfer of the FMN moiety of FAD and its covalent binding to the hydroxyl group of a threonine residue in a target flavoprotein.</text>
</comment>